<dbReference type="AlphaFoldDB" id="A0A485BEL8"/>
<gene>
    <name evidence="1" type="primary">umuC_2</name>
    <name evidence="1" type="ORF">NCTC13038_02291</name>
</gene>
<proteinExistence type="predicted"/>
<evidence type="ECO:0000313" key="1">
    <source>
        <dbReference type="EMBL" id="VFS71291.1"/>
    </source>
</evidence>
<dbReference type="EMBL" id="CAADJG010000002">
    <property type="protein sequence ID" value="VFS71291.1"/>
    <property type="molecule type" value="Genomic_DNA"/>
</dbReference>
<protein>
    <submittedName>
        <fullName evidence="1">DNA polymerase V subunit UmuC</fullName>
    </submittedName>
</protein>
<dbReference type="Gene3D" id="1.10.150.20">
    <property type="entry name" value="5' to 3' exonuclease, C-terminal subdomain"/>
    <property type="match status" value="1"/>
</dbReference>
<dbReference type="Proteomes" id="UP000332594">
    <property type="component" value="Unassembled WGS sequence"/>
</dbReference>
<dbReference type="InterPro" id="IPR043502">
    <property type="entry name" value="DNA/RNA_pol_sf"/>
</dbReference>
<name>A0A485BEL8_RAOTE</name>
<sequence>MKFWGVGRRIAKKLELMGIENALQLADSSTWVIRKHFNVVLERTVRELRGGILPADG</sequence>
<evidence type="ECO:0000313" key="2">
    <source>
        <dbReference type="Proteomes" id="UP000332594"/>
    </source>
</evidence>
<reference evidence="1 2" key="1">
    <citation type="submission" date="2019-03" db="EMBL/GenBank/DDBJ databases">
        <authorList>
            <consortium name="Pathogen Informatics"/>
        </authorList>
    </citation>
    <scope>NUCLEOTIDE SEQUENCE [LARGE SCALE GENOMIC DNA]</scope>
    <source>
        <strain evidence="1 2">NCTC13038</strain>
    </source>
</reference>
<organism evidence="1 2">
    <name type="scientific">Raoultella terrigena</name>
    <name type="common">Klebsiella terrigena</name>
    <dbReference type="NCBI Taxonomy" id="577"/>
    <lineage>
        <taxon>Bacteria</taxon>
        <taxon>Pseudomonadati</taxon>
        <taxon>Pseudomonadota</taxon>
        <taxon>Gammaproteobacteria</taxon>
        <taxon>Enterobacterales</taxon>
        <taxon>Enterobacteriaceae</taxon>
        <taxon>Klebsiella/Raoultella group</taxon>
        <taxon>Raoultella</taxon>
    </lineage>
</organism>
<dbReference type="SUPFAM" id="SSF56672">
    <property type="entry name" value="DNA/RNA polymerases"/>
    <property type="match status" value="1"/>
</dbReference>
<accession>A0A485BEL8</accession>